<name>A0A0B7BZ63_9EUPU</name>
<gene>
    <name evidence="2" type="primary">ORF218256</name>
</gene>
<evidence type="ECO:0000313" key="2">
    <source>
        <dbReference type="EMBL" id="CEK98273.1"/>
    </source>
</evidence>
<reference evidence="2" key="1">
    <citation type="submission" date="2014-12" db="EMBL/GenBank/DDBJ databases">
        <title>Insight into the proteome of Arion vulgaris.</title>
        <authorList>
            <person name="Aradska J."/>
            <person name="Bulat T."/>
            <person name="Smidak R."/>
            <person name="Sarate P."/>
            <person name="Gangsoo J."/>
            <person name="Sialana F."/>
            <person name="Bilban M."/>
            <person name="Lubec G."/>
        </authorList>
    </citation>
    <scope>NUCLEOTIDE SEQUENCE</scope>
    <source>
        <tissue evidence="2">Skin</tissue>
    </source>
</reference>
<proteinExistence type="predicted"/>
<feature type="compositionally biased region" description="Low complexity" evidence="1">
    <location>
        <begin position="125"/>
        <end position="134"/>
    </location>
</feature>
<dbReference type="AlphaFoldDB" id="A0A0B7BZ63"/>
<accession>A0A0B7BZ63</accession>
<feature type="region of interest" description="Disordered" evidence="1">
    <location>
        <begin position="101"/>
        <end position="142"/>
    </location>
</feature>
<dbReference type="EMBL" id="HACG01051402">
    <property type="protein sequence ID" value="CEK98273.1"/>
    <property type="molecule type" value="Transcribed_RNA"/>
</dbReference>
<sequence>GSAVQQEEQKLIHVPIATFPPTAMVFSLNQNINKQQEQQTPSELGFVPMSLIARVLTHSESRRVYPRMFMCMMCKRDVFHEDKGCQVDLLSHTSRTVEITTKRSRERNQSFVHNASPKGHFTNISLSNSSSHESGINGAGTR</sequence>
<feature type="non-terminal residue" evidence="2">
    <location>
        <position position="142"/>
    </location>
</feature>
<organism evidence="2">
    <name type="scientific">Arion vulgaris</name>
    <dbReference type="NCBI Taxonomy" id="1028688"/>
    <lineage>
        <taxon>Eukaryota</taxon>
        <taxon>Metazoa</taxon>
        <taxon>Spiralia</taxon>
        <taxon>Lophotrochozoa</taxon>
        <taxon>Mollusca</taxon>
        <taxon>Gastropoda</taxon>
        <taxon>Heterobranchia</taxon>
        <taxon>Euthyneura</taxon>
        <taxon>Panpulmonata</taxon>
        <taxon>Eupulmonata</taxon>
        <taxon>Stylommatophora</taxon>
        <taxon>Helicina</taxon>
        <taxon>Arionoidea</taxon>
        <taxon>Arionidae</taxon>
        <taxon>Arion</taxon>
    </lineage>
</organism>
<feature type="non-terminal residue" evidence="2">
    <location>
        <position position="1"/>
    </location>
</feature>
<protein>
    <submittedName>
        <fullName evidence="2">Uncharacterized protein</fullName>
    </submittedName>
</protein>
<evidence type="ECO:0000256" key="1">
    <source>
        <dbReference type="SAM" id="MobiDB-lite"/>
    </source>
</evidence>